<dbReference type="CDD" id="cd12148">
    <property type="entry name" value="fungal_TF_MHR"/>
    <property type="match status" value="1"/>
</dbReference>
<reference evidence="9" key="1">
    <citation type="journal article" date="2021" name="Nat. Commun.">
        <title>Genetic determinants of endophytism in the Arabidopsis root mycobiome.</title>
        <authorList>
            <person name="Mesny F."/>
            <person name="Miyauchi S."/>
            <person name="Thiergart T."/>
            <person name="Pickel B."/>
            <person name="Atanasova L."/>
            <person name="Karlsson M."/>
            <person name="Huettel B."/>
            <person name="Barry K.W."/>
            <person name="Haridas S."/>
            <person name="Chen C."/>
            <person name="Bauer D."/>
            <person name="Andreopoulos W."/>
            <person name="Pangilinan J."/>
            <person name="LaButti K."/>
            <person name="Riley R."/>
            <person name="Lipzen A."/>
            <person name="Clum A."/>
            <person name="Drula E."/>
            <person name="Henrissat B."/>
            <person name="Kohler A."/>
            <person name="Grigoriev I.V."/>
            <person name="Martin F.M."/>
            <person name="Hacquard S."/>
        </authorList>
    </citation>
    <scope>NUCLEOTIDE SEQUENCE</scope>
    <source>
        <strain evidence="9">MPI-SDFR-AT-0117</strain>
    </source>
</reference>
<dbReference type="Proteomes" id="UP000770015">
    <property type="component" value="Unassembled WGS sequence"/>
</dbReference>
<keyword evidence="5" id="KW-0804">Transcription</keyword>
<feature type="domain" description="Zn(2)-C6 fungal-type" evidence="8">
    <location>
        <begin position="25"/>
        <end position="55"/>
    </location>
</feature>
<evidence type="ECO:0000259" key="8">
    <source>
        <dbReference type="PROSITE" id="PS50048"/>
    </source>
</evidence>
<feature type="region of interest" description="Disordered" evidence="7">
    <location>
        <begin position="1"/>
        <end position="24"/>
    </location>
</feature>
<accession>A0A9P9AAJ7</accession>
<gene>
    <name evidence="9" type="ORF">F5X68DRAFT_22213</name>
</gene>
<evidence type="ECO:0000256" key="5">
    <source>
        <dbReference type="ARBA" id="ARBA00023163"/>
    </source>
</evidence>
<keyword evidence="3" id="KW-0805">Transcription regulation</keyword>
<dbReference type="GO" id="GO:0008270">
    <property type="term" value="F:zinc ion binding"/>
    <property type="evidence" value="ECO:0007669"/>
    <property type="project" value="InterPro"/>
</dbReference>
<dbReference type="SUPFAM" id="SSF57701">
    <property type="entry name" value="Zn2/Cys6 DNA-binding domain"/>
    <property type="match status" value="1"/>
</dbReference>
<proteinExistence type="predicted"/>
<evidence type="ECO:0000313" key="9">
    <source>
        <dbReference type="EMBL" id="KAH6683494.1"/>
    </source>
</evidence>
<organism evidence="9 10">
    <name type="scientific">Plectosphaerella plurivora</name>
    <dbReference type="NCBI Taxonomy" id="936078"/>
    <lineage>
        <taxon>Eukaryota</taxon>
        <taxon>Fungi</taxon>
        <taxon>Dikarya</taxon>
        <taxon>Ascomycota</taxon>
        <taxon>Pezizomycotina</taxon>
        <taxon>Sordariomycetes</taxon>
        <taxon>Hypocreomycetidae</taxon>
        <taxon>Glomerellales</taxon>
        <taxon>Plectosphaerellaceae</taxon>
        <taxon>Plectosphaerella</taxon>
    </lineage>
</organism>
<dbReference type="GO" id="GO:0000978">
    <property type="term" value="F:RNA polymerase II cis-regulatory region sequence-specific DNA binding"/>
    <property type="evidence" value="ECO:0007669"/>
    <property type="project" value="TreeGrafter"/>
</dbReference>
<evidence type="ECO:0000256" key="4">
    <source>
        <dbReference type="ARBA" id="ARBA00023125"/>
    </source>
</evidence>
<evidence type="ECO:0000256" key="1">
    <source>
        <dbReference type="ARBA" id="ARBA00022723"/>
    </source>
</evidence>
<dbReference type="PROSITE" id="PS50048">
    <property type="entry name" value="ZN2_CY6_FUNGAL_2"/>
    <property type="match status" value="1"/>
</dbReference>
<feature type="compositionally biased region" description="Polar residues" evidence="7">
    <location>
        <begin position="153"/>
        <end position="162"/>
    </location>
</feature>
<dbReference type="GO" id="GO:0001228">
    <property type="term" value="F:DNA-binding transcription activator activity, RNA polymerase II-specific"/>
    <property type="evidence" value="ECO:0007669"/>
    <property type="project" value="TreeGrafter"/>
</dbReference>
<dbReference type="Pfam" id="PF04082">
    <property type="entry name" value="Fungal_trans"/>
    <property type="match status" value="1"/>
</dbReference>
<dbReference type="GO" id="GO:0005634">
    <property type="term" value="C:nucleus"/>
    <property type="evidence" value="ECO:0007669"/>
    <property type="project" value="TreeGrafter"/>
</dbReference>
<evidence type="ECO:0000256" key="2">
    <source>
        <dbReference type="ARBA" id="ARBA00022833"/>
    </source>
</evidence>
<protein>
    <recommendedName>
        <fullName evidence="8">Zn(2)-C6 fungal-type domain-containing protein</fullName>
    </recommendedName>
</protein>
<dbReference type="PROSITE" id="PS00463">
    <property type="entry name" value="ZN2_CY6_FUNGAL_1"/>
    <property type="match status" value="1"/>
</dbReference>
<comment type="caution">
    <text evidence="9">The sequence shown here is derived from an EMBL/GenBank/DDBJ whole genome shotgun (WGS) entry which is preliminary data.</text>
</comment>
<keyword evidence="6" id="KW-0539">Nucleus</keyword>
<evidence type="ECO:0000256" key="3">
    <source>
        <dbReference type="ARBA" id="ARBA00023015"/>
    </source>
</evidence>
<dbReference type="AlphaFoldDB" id="A0A9P9AAJ7"/>
<dbReference type="InterPro" id="IPR036864">
    <property type="entry name" value="Zn2-C6_fun-type_DNA-bd_sf"/>
</dbReference>
<keyword evidence="4" id="KW-0238">DNA-binding</keyword>
<keyword evidence="10" id="KW-1185">Reference proteome</keyword>
<dbReference type="CDD" id="cd00067">
    <property type="entry name" value="GAL4"/>
    <property type="match status" value="1"/>
</dbReference>
<evidence type="ECO:0000313" key="10">
    <source>
        <dbReference type="Proteomes" id="UP000770015"/>
    </source>
</evidence>
<dbReference type="InterPro" id="IPR001138">
    <property type="entry name" value="Zn2Cys6_DnaBD"/>
</dbReference>
<dbReference type="SMART" id="SM00906">
    <property type="entry name" value="Fungal_trans"/>
    <property type="match status" value="1"/>
</dbReference>
<dbReference type="InterPro" id="IPR007219">
    <property type="entry name" value="XnlR_reg_dom"/>
</dbReference>
<keyword evidence="1" id="KW-0479">Metal-binding</keyword>
<feature type="region of interest" description="Disordered" evidence="7">
    <location>
        <begin position="53"/>
        <end position="162"/>
    </location>
</feature>
<evidence type="ECO:0000256" key="6">
    <source>
        <dbReference type="ARBA" id="ARBA00023242"/>
    </source>
</evidence>
<evidence type="ECO:0000256" key="7">
    <source>
        <dbReference type="SAM" id="MobiDB-lite"/>
    </source>
</evidence>
<dbReference type="OrthoDB" id="4337792at2759"/>
<name>A0A9P9AAJ7_9PEZI</name>
<keyword evidence="2" id="KW-0862">Zinc</keyword>
<dbReference type="GO" id="GO:0006351">
    <property type="term" value="P:DNA-templated transcription"/>
    <property type="evidence" value="ECO:0007669"/>
    <property type="project" value="InterPro"/>
</dbReference>
<dbReference type="Gene3D" id="4.10.240.10">
    <property type="entry name" value="Zn(2)-C6 fungal-type DNA-binding domain"/>
    <property type="match status" value="1"/>
</dbReference>
<feature type="compositionally biased region" description="Low complexity" evidence="7">
    <location>
        <begin position="68"/>
        <end position="86"/>
    </location>
</feature>
<dbReference type="InterPro" id="IPR051430">
    <property type="entry name" value="Fungal_TF_Env_Response"/>
</dbReference>
<sequence length="816" mass="89664">MSDEMDPFLRPGPGTEKKRRRPALACEQCRARKVRCDRNLPCTTCKKSRNQVCTYAPAPPLPPKRAPKSLSSASSPGRTVASSSSSGLQRRDSALPIRSEPGRSMSMSLLGPSQGHPETTRNVDLGQFVDPDATSTSSTSQTGPSDPIIPTPDSHNTASSTVASLADRVRQLEQQLTTALQQQQQKPPLSHTHTPHIPEGFTPHPDPECAALCRDEPRDAEHHLDRGFVNKTRYFGRSHWMNSARLLLFPTLGILLRHERDTTSDLSRDMERCKALARSIKARRVPVFATLAIGRSVPPRPLAEALVDAYLRTLEGVFRVLHVPIFRRDLARYWADPAAASDGFVVLFQLVMAVGSVFHDDGFTLRASATQWVYEAQFWLVTPCEKSKMTMLGLQVHILLHHAKHVTNVGSDLTWVGAGSLLRMGMAMGLHEDPKCISRMTPCRAEMRRRLWATILEIQLQTSLDSGGPPLISPDDFDTEAPANIDDSQLLEDAETTYPVARAAEEHTQMSVALAMHATWPARLAVVRAVNEVRSSASYNETLRVSADLTTALQALSRRLAALRTAGVITSFHLRYAEFSAYRFFIGLHQPVLPRALRNPVYYFSRKVCIDMALRLTATAFVTGRKPQDAAEIDVARLFVGASGQYRTTLVQCGMLAGLELVHHAEEETGHCGPLSTGAADLRQLVESWRDLCRQRIVAGETNMKGYLGVVGILTHIDCLEAGCDAAEMDERVKVAVRGALNDCLEIMSAMDAEGSPAQEPVGPGAPELEVDDMEMFDEILSDWNWDDLSPDAMAGSGWSMATPLTGIDGYPLTLV</sequence>
<dbReference type="SMART" id="SM00066">
    <property type="entry name" value="GAL4"/>
    <property type="match status" value="1"/>
</dbReference>
<dbReference type="PANTHER" id="PTHR31944:SF131">
    <property type="entry name" value="HEME-RESPONSIVE ZINC FINGER TRANSCRIPTION FACTOR HAP1"/>
    <property type="match status" value="1"/>
</dbReference>
<dbReference type="EMBL" id="JAGSXJ010000017">
    <property type="protein sequence ID" value="KAH6683494.1"/>
    <property type="molecule type" value="Genomic_DNA"/>
</dbReference>
<dbReference type="PANTHER" id="PTHR31944">
    <property type="entry name" value="HEME-RESPONSIVE ZINC FINGER TRANSCRIPTION FACTOR HAP1"/>
    <property type="match status" value="1"/>
</dbReference>
<dbReference type="Pfam" id="PF00172">
    <property type="entry name" value="Zn_clus"/>
    <property type="match status" value="1"/>
</dbReference>